<evidence type="ECO:0000313" key="9">
    <source>
        <dbReference type="Proteomes" id="UP000268093"/>
    </source>
</evidence>
<gene>
    <name evidence="8" type="ORF">BC936DRAFT_145324</name>
</gene>
<reference evidence="8 9" key="1">
    <citation type="journal article" date="2018" name="New Phytol.">
        <title>Phylogenomics of Endogonaceae and evolution of mycorrhizas within Mucoromycota.</title>
        <authorList>
            <person name="Chang Y."/>
            <person name="Desiro A."/>
            <person name="Na H."/>
            <person name="Sandor L."/>
            <person name="Lipzen A."/>
            <person name="Clum A."/>
            <person name="Barry K."/>
            <person name="Grigoriev I.V."/>
            <person name="Martin F.M."/>
            <person name="Stajich J.E."/>
            <person name="Smith M.E."/>
            <person name="Bonito G."/>
            <person name="Spatafora J.W."/>
        </authorList>
    </citation>
    <scope>NUCLEOTIDE SEQUENCE [LARGE SCALE GENOMIC DNA]</scope>
    <source>
        <strain evidence="8 9">GMNB39</strain>
    </source>
</reference>
<dbReference type="OrthoDB" id="3156807at2759"/>
<dbReference type="InterPro" id="IPR039904">
    <property type="entry name" value="TRANK1"/>
</dbReference>
<feature type="region of interest" description="Disordered" evidence="6">
    <location>
        <begin position="389"/>
        <end position="431"/>
    </location>
</feature>
<dbReference type="SUPFAM" id="SSF48452">
    <property type="entry name" value="TPR-like"/>
    <property type="match status" value="1"/>
</dbReference>
<accession>A0A433DAA8</accession>
<dbReference type="InterPro" id="IPR011990">
    <property type="entry name" value="TPR-like_helical_dom_sf"/>
</dbReference>
<dbReference type="Proteomes" id="UP000268093">
    <property type="component" value="Unassembled WGS sequence"/>
</dbReference>
<sequence length="2411" mass="275384">MRQRFGSIRPFTSFDSETVTRPIMLPIHLSLSLKLFKSLPTATTQPSATPQTNPFAQLLSYCLEGIQTRDGAEPLHNFLDEVFRLAQSEPRTYLLPLNRFLAHVRDVFEKPDAAAPDVTNQLVNRSAAFLLPFGCRVVGPMIKSIVVVPDAVYLVAHFGKVLVTANDCGGVARSLIRNVLDVPGAIEVLLTDSTGYRTLHTLLVHFNLHADSALTLSMVDRLHAFVLDCSAITTIPPDVEAYVELHDACNALIEILKLQSARIQASGAGILGATAVAERLHGAKIIVPKKERGDEDYFKAKRESKDAERKQQIQVQKAWVEEISFSEKYLHYFDVVGVKPPAAFEKFEETLSRLEIVKHKILQLYLDSTILPNRTFHKIALKLHQPATSLPTAPAQGPTDRATTPPPIVQPLSPPSSPSKSSNISSGPSDFSAQYEDDLGPWTILLSDKAVTDLHNLRSEESFKAVKMKLQELASGIWTSDNAKSLARGPMSLGVGLFEAKTLHNQRIIWQVDVSYLQRLNAIAQVIKVWAIGSHKHVDTMTDRYLWMVHLGYSDEQRRRCHMRSSLKRGPHGVPHQFLPLVFDEGAEPVVLDRAAVEEALCEQRNMTEEDLLELHNLRVTTKFIPLSKTVLRSILAGSTDFAFSVSRQEHEIIQYSSSAIVIGRSGTGKTTTIVFRMLALYQANHSRASECLYKTASSPEPELTHLHQIFLTQSAVLCTRVRTYFHRLLQSTERATLSRAQIISAARYRLAMDRDAEGAMIEDDEEEELLADVPNNMDELREDHFPLFLTVSKFLEMLEGTYEIRHFAEPQSRVSAARRFSMRGGAEFKRLPQDEEEEEAEEEYDEDGDESGSDDEGVEGEYSAKVAAKDVEEVLDIQQSWAHYVTYEVFETKYWPRINTNLTRNLDCALVFSEIMSVIKGSEAVLSTEKGYLSRDMYVKLSRKMYPGLSYAREAVYDIFQQYQKLKARFNDYDPPDRSFAVLRSINKEGYNSTVLHEIYVDECQDNNICDYAVLMKLVTNPNGLFFAGDTAQAVARGSLFRFADLRSMIYRKEQQHPHVVAGVRKPVQPKLFQLATNYRSHNGILQLGANVIEMLHRFFPSTVDNLDKERGIVDGPKPIFFDGFTARDFHFEFFCFGERSNEFIEFGAEQCIIVRNEAAKEKLRQRIGKVGLVMTIYEAKGLEFTDILLYNFWQDSPAQSKWRVVLSSLGHGPVFDYEKHAIMSDELKQLYVAITRARSHLWIFDENMEFSEPMKRVWTSANLVQVVTTTDKKLPSLGTKSSNSEWDKQGRNLFERRQYEHAVFCFTKSGNFEAKELSQAYAFRDQARRLASNSTDRDMVKSAFVTAASAFEECQRPRRAAVCYQTVGMHRAAGECLKRAMMFEQAVLAFMTGGHYDEAVDIVESKKSSEIPTAVANKVRRIARLYFSKTKQHEKAIKLSTSLDEMVEFYLEHNMLQELADLYEKKSMFIKAGDLLKSLDRLEDAADLYAQDVSQQGTIAALECYSTLAGRNSPRMFELRNTSDKRCMAEATSLENKQRAILTKAESIVNSCSTESSLMNPALDFVVHKIKLFRSQIDRSVYFLRACANFFRGKSTVNEYRALEMYFGLALRTYNVDISMENWKAELQLAMRLCDCVFALLKTTPQSAKDDNWEELFCVDTHNVADTIIDRRVYVFSPLIPHILQTMSTASEDPNSFEQVGKAQTNFDHKQVFRALENDEFFRLCAYEYLQLAAHQIICTRLWKLITDIGGFARHSVIFTFSSDPCVAHLVFNNCRYQGCKCEHIDRLESKSFYERKSLLLLQLKLIHNLTKLHRHPNLVLESQLAVYRPILRAWEETWVRNIQVHSMEMESADLLRKVTVDLPPFMQDEFFNLISNVWLKPVSSKDFSIVTRAVLLIQSGMDRRLRSWIMTKISEFEAEASWAVRDAPPPGMVKNLRGHGWYWMVTPFVRFFEHMDSGDVKTALLNGDRFLRFCLSMPNELILDPWHLIYLLEYTTTLLIFIKSRGHNILLPRSFLHCFVRDNVDRLLQCSESNEWRDDFLNRLCFNTRKSVMRFVYVLGNLCMFELRHNMLQVLLARVMRLGVILGCNDQNLSGSDIMRFYRGVNIVTINTRLLFYKYTEAKSWKDMVGALQSQYSKTNGMDELLMVKREDREMAQHVADSISSISVMHYRNSNSFGTALDEFYNEAVAAVTTSSPSSFETILARLNMLKTTSFDHFKPGQPQSIGMEPEPVPEPSYMEEIVHDANDRNEEPMREGESFNPFTFRDDPVPVNPYSIKDAVRAAEIIKRWFKKHMERRAKASGHADAGHQEVFAQMAELAHQLPESSERKVYAMMLRGPVADLYYEMRKYNAKMEWVHSGMQERSGLSPEELERLLDETDVYKWVSARRNAAISKPLSLNSRPTTKII</sequence>
<dbReference type="PANTHER" id="PTHR21529:SF4">
    <property type="entry name" value="TPR AND ANKYRIN REPEAT-CONTAINING PROTEIN 1"/>
    <property type="match status" value="1"/>
</dbReference>
<keyword evidence="3 5" id="KW-0347">Helicase</keyword>
<organism evidence="8 9">
    <name type="scientific">Jimgerdemannia flammicorona</name>
    <dbReference type="NCBI Taxonomy" id="994334"/>
    <lineage>
        <taxon>Eukaryota</taxon>
        <taxon>Fungi</taxon>
        <taxon>Fungi incertae sedis</taxon>
        <taxon>Mucoromycota</taxon>
        <taxon>Mucoromycotina</taxon>
        <taxon>Endogonomycetes</taxon>
        <taxon>Endogonales</taxon>
        <taxon>Endogonaceae</taxon>
        <taxon>Jimgerdemannia</taxon>
    </lineage>
</organism>
<dbReference type="Gene3D" id="3.40.50.300">
    <property type="entry name" value="P-loop containing nucleotide triphosphate hydrolases"/>
    <property type="match status" value="2"/>
</dbReference>
<dbReference type="SUPFAM" id="SSF52540">
    <property type="entry name" value="P-loop containing nucleoside triphosphate hydrolases"/>
    <property type="match status" value="1"/>
</dbReference>
<feature type="compositionally biased region" description="Pro residues" evidence="6">
    <location>
        <begin position="404"/>
        <end position="417"/>
    </location>
</feature>
<evidence type="ECO:0000256" key="3">
    <source>
        <dbReference type="ARBA" id="ARBA00022806"/>
    </source>
</evidence>
<dbReference type="InterPro" id="IPR014017">
    <property type="entry name" value="DNA_helicase_UvrD-like_C"/>
</dbReference>
<dbReference type="EMBL" id="RBNI01004091">
    <property type="protein sequence ID" value="RUP47795.1"/>
    <property type="molecule type" value="Genomic_DNA"/>
</dbReference>
<dbReference type="PANTHER" id="PTHR21529">
    <property type="entry name" value="MAMMARY TURMOR VIRUS RECEPTOR HOMOLOG 1, 2 MTVR1, 2"/>
    <property type="match status" value="1"/>
</dbReference>
<keyword evidence="1 5" id="KW-0547">Nucleotide-binding</keyword>
<proteinExistence type="predicted"/>
<dbReference type="Pfam" id="PF13361">
    <property type="entry name" value="UvrD_C"/>
    <property type="match status" value="1"/>
</dbReference>
<feature type="region of interest" description="Disordered" evidence="6">
    <location>
        <begin position="828"/>
        <end position="861"/>
    </location>
</feature>
<evidence type="ECO:0000256" key="1">
    <source>
        <dbReference type="ARBA" id="ARBA00022741"/>
    </source>
</evidence>
<evidence type="ECO:0000259" key="7">
    <source>
        <dbReference type="PROSITE" id="PS51198"/>
    </source>
</evidence>
<evidence type="ECO:0000256" key="4">
    <source>
        <dbReference type="ARBA" id="ARBA00022840"/>
    </source>
</evidence>
<feature type="domain" description="UvrD-like helicase ATP-binding" evidence="7">
    <location>
        <begin position="643"/>
        <end position="1083"/>
    </location>
</feature>
<feature type="compositionally biased region" description="Low complexity" evidence="6">
    <location>
        <begin position="418"/>
        <end position="429"/>
    </location>
</feature>
<dbReference type="InterPro" id="IPR013986">
    <property type="entry name" value="DExx_box_DNA_helicase_dom_sf"/>
</dbReference>
<evidence type="ECO:0000313" key="8">
    <source>
        <dbReference type="EMBL" id="RUP47795.1"/>
    </source>
</evidence>
<comment type="caution">
    <text evidence="8">The sequence shown here is derived from an EMBL/GenBank/DDBJ whole genome shotgun (WGS) entry which is preliminary data.</text>
</comment>
<dbReference type="InterPro" id="IPR014016">
    <property type="entry name" value="UvrD-like_ATP-bd"/>
</dbReference>
<name>A0A433DAA8_9FUNG</name>
<keyword evidence="2 5" id="KW-0378">Hydrolase</keyword>
<evidence type="ECO:0000256" key="2">
    <source>
        <dbReference type="ARBA" id="ARBA00022801"/>
    </source>
</evidence>
<dbReference type="PROSITE" id="PS51198">
    <property type="entry name" value="UVRD_HELICASE_ATP_BIND"/>
    <property type="match status" value="1"/>
</dbReference>
<keyword evidence="4 5" id="KW-0067">ATP-binding</keyword>
<dbReference type="Gene3D" id="1.10.10.160">
    <property type="match status" value="1"/>
</dbReference>
<feature type="compositionally biased region" description="Acidic residues" evidence="6">
    <location>
        <begin position="835"/>
        <end position="860"/>
    </location>
</feature>
<evidence type="ECO:0000256" key="6">
    <source>
        <dbReference type="SAM" id="MobiDB-lite"/>
    </source>
</evidence>
<dbReference type="Pfam" id="PF00580">
    <property type="entry name" value="UvrD-helicase"/>
    <property type="match status" value="1"/>
</dbReference>
<keyword evidence="9" id="KW-1185">Reference proteome</keyword>
<dbReference type="GO" id="GO:0005524">
    <property type="term" value="F:ATP binding"/>
    <property type="evidence" value="ECO:0007669"/>
    <property type="project" value="UniProtKB-UniRule"/>
</dbReference>
<evidence type="ECO:0000256" key="5">
    <source>
        <dbReference type="PROSITE-ProRule" id="PRU00560"/>
    </source>
</evidence>
<dbReference type="GO" id="GO:0004386">
    <property type="term" value="F:helicase activity"/>
    <property type="evidence" value="ECO:0007669"/>
    <property type="project" value="UniProtKB-UniRule"/>
</dbReference>
<dbReference type="GO" id="GO:0016787">
    <property type="term" value="F:hydrolase activity"/>
    <property type="evidence" value="ECO:0007669"/>
    <property type="project" value="UniProtKB-UniRule"/>
</dbReference>
<protein>
    <recommendedName>
        <fullName evidence="7">UvrD-like helicase ATP-binding domain-containing protein</fullName>
    </recommendedName>
</protein>
<dbReference type="InterPro" id="IPR027417">
    <property type="entry name" value="P-loop_NTPase"/>
</dbReference>
<feature type="binding site" evidence="5">
    <location>
        <begin position="664"/>
        <end position="671"/>
    </location>
    <ligand>
        <name>ATP</name>
        <dbReference type="ChEBI" id="CHEBI:30616"/>
    </ligand>
</feature>